<evidence type="ECO:0000256" key="1">
    <source>
        <dbReference type="SAM" id="MobiDB-lite"/>
    </source>
</evidence>
<organism evidence="2 3">
    <name type="scientific">Peronospora matthiolae</name>
    <dbReference type="NCBI Taxonomy" id="2874970"/>
    <lineage>
        <taxon>Eukaryota</taxon>
        <taxon>Sar</taxon>
        <taxon>Stramenopiles</taxon>
        <taxon>Oomycota</taxon>
        <taxon>Peronosporomycetes</taxon>
        <taxon>Peronosporales</taxon>
        <taxon>Peronosporaceae</taxon>
        <taxon>Peronospora</taxon>
    </lineage>
</organism>
<dbReference type="EMBL" id="CAKLBY020000340">
    <property type="protein sequence ID" value="CAK7946037.1"/>
    <property type="molecule type" value="Genomic_DNA"/>
</dbReference>
<reference evidence="2" key="1">
    <citation type="submission" date="2024-01" db="EMBL/GenBank/DDBJ databases">
        <authorList>
            <person name="Webb A."/>
        </authorList>
    </citation>
    <scope>NUCLEOTIDE SEQUENCE</scope>
    <source>
        <strain evidence="2">Pm1</strain>
    </source>
</reference>
<protein>
    <submittedName>
        <fullName evidence="2">Uncharacterized protein</fullName>
    </submittedName>
</protein>
<sequence length="38" mass="4270">MPKAPTPRSFIEVMFRSSESEAEPPPRKVLTTQRLAAL</sequence>
<evidence type="ECO:0000313" key="3">
    <source>
        <dbReference type="Proteomes" id="UP001162060"/>
    </source>
</evidence>
<dbReference type="Proteomes" id="UP001162060">
    <property type="component" value="Unassembled WGS sequence"/>
</dbReference>
<name>A0AAV1VIS0_9STRA</name>
<feature type="region of interest" description="Disordered" evidence="1">
    <location>
        <begin position="16"/>
        <end position="38"/>
    </location>
</feature>
<accession>A0AAV1VIS0</accession>
<evidence type="ECO:0000313" key="2">
    <source>
        <dbReference type="EMBL" id="CAK7946037.1"/>
    </source>
</evidence>
<dbReference type="AlphaFoldDB" id="A0AAV1VIS0"/>
<gene>
    <name evidence="2" type="ORF">PM001_LOCUS31187</name>
</gene>
<proteinExistence type="predicted"/>
<comment type="caution">
    <text evidence="2">The sequence shown here is derived from an EMBL/GenBank/DDBJ whole genome shotgun (WGS) entry which is preliminary data.</text>
</comment>